<dbReference type="PANTHER" id="PTHR36393:SF1">
    <property type="entry name" value="SULFATE ADENYLYLTRANSFERASE SUBUNIT"/>
    <property type="match status" value="1"/>
</dbReference>
<dbReference type="EMBL" id="JARBHA010000010">
    <property type="protein sequence ID" value="KAJ9689904.1"/>
    <property type="molecule type" value="Genomic_DNA"/>
</dbReference>
<dbReference type="PANTHER" id="PTHR36393">
    <property type="entry name" value="SULFATE ADENYLYLTRANSFERASE SUBUNIT"/>
    <property type="match status" value="1"/>
</dbReference>
<reference evidence="2 3" key="1">
    <citation type="journal article" date="2023" name="BMC Biotechnol.">
        <title>Vitis rotundifolia cv Carlos genome sequencing.</title>
        <authorList>
            <person name="Huff M."/>
            <person name="Hulse-Kemp A."/>
            <person name="Scheffler B."/>
            <person name="Youngblood R."/>
            <person name="Simpson S."/>
            <person name="Babiker E."/>
            <person name="Staton M."/>
        </authorList>
    </citation>
    <scope>NUCLEOTIDE SEQUENCE [LARGE SCALE GENOMIC DNA]</scope>
    <source>
        <tissue evidence="2">Leaf</tissue>
    </source>
</reference>
<comment type="caution">
    <text evidence="2">The sequence shown here is derived from an EMBL/GenBank/DDBJ whole genome shotgun (WGS) entry which is preliminary data.</text>
</comment>
<evidence type="ECO:0000313" key="2">
    <source>
        <dbReference type="EMBL" id="KAJ9689904.1"/>
    </source>
</evidence>
<keyword evidence="1" id="KW-0472">Membrane</keyword>
<evidence type="ECO:0000256" key="1">
    <source>
        <dbReference type="SAM" id="Phobius"/>
    </source>
</evidence>
<feature type="transmembrane region" description="Helical" evidence="1">
    <location>
        <begin position="127"/>
        <end position="150"/>
    </location>
</feature>
<organism evidence="2 3">
    <name type="scientific">Vitis rotundifolia</name>
    <name type="common">Muscadine grape</name>
    <dbReference type="NCBI Taxonomy" id="103349"/>
    <lineage>
        <taxon>Eukaryota</taxon>
        <taxon>Viridiplantae</taxon>
        <taxon>Streptophyta</taxon>
        <taxon>Embryophyta</taxon>
        <taxon>Tracheophyta</taxon>
        <taxon>Spermatophyta</taxon>
        <taxon>Magnoliopsida</taxon>
        <taxon>eudicotyledons</taxon>
        <taxon>Gunneridae</taxon>
        <taxon>Pentapetalae</taxon>
        <taxon>rosids</taxon>
        <taxon>Vitales</taxon>
        <taxon>Vitaceae</taxon>
        <taxon>Viteae</taxon>
        <taxon>Vitis</taxon>
    </lineage>
</organism>
<name>A0AA39DN13_VITRO</name>
<accession>A0AA39DN13</accession>
<dbReference type="Proteomes" id="UP001168098">
    <property type="component" value="Unassembled WGS sequence"/>
</dbReference>
<evidence type="ECO:0000313" key="3">
    <source>
        <dbReference type="Proteomes" id="UP001168098"/>
    </source>
</evidence>
<gene>
    <name evidence="2" type="ORF">PVL29_012529</name>
</gene>
<keyword evidence="3" id="KW-1185">Reference proteome</keyword>
<keyword evidence="1" id="KW-0812">Transmembrane</keyword>
<dbReference type="AlphaFoldDB" id="A0AA39DN13"/>
<protein>
    <submittedName>
        <fullName evidence="2">Uncharacterized protein</fullName>
    </submittedName>
</protein>
<keyword evidence="1" id="KW-1133">Transmembrane helix</keyword>
<proteinExistence type="predicted"/>
<sequence>MAQLLTLRPPITAVRSAPSTRYDSAVSSCCPKTLNPKWPFLQQKLKCNGRFSCLFSNNRKQEEARKALDSALGGKKDEFEKWNKEIKKREEVGGGGEAGGGGWFGWGGRFGWSNDDHFWQEAQQASLAILGIIIMYLIIAKGEVLLAVIFNPLLFALRGTRNGFNFIISRILQKVSPATHAGLDNMPKKEVYTPVSAKESVVRKWGGE</sequence>